<name>A0A7Y4FZ17_VIBSP</name>
<organism evidence="1 2">
    <name type="scientific">Vibrio splendidus</name>
    <dbReference type="NCBI Taxonomy" id="29497"/>
    <lineage>
        <taxon>Bacteria</taxon>
        <taxon>Pseudomonadati</taxon>
        <taxon>Pseudomonadota</taxon>
        <taxon>Gammaproteobacteria</taxon>
        <taxon>Vibrionales</taxon>
        <taxon>Vibrionaceae</taxon>
        <taxon>Vibrio</taxon>
    </lineage>
</organism>
<comment type="caution">
    <text evidence="1">The sequence shown here is derived from an EMBL/GenBank/DDBJ whole genome shotgun (WGS) entry which is preliminary data.</text>
</comment>
<sequence>MFFQMLQTIRATLSNVAPRNQGKLVVYTVSIPLFKLRLSLQELDELREVTLWYFHWRTARSAQI</sequence>
<evidence type="ECO:0000313" key="1">
    <source>
        <dbReference type="EMBL" id="NOJ12155.1"/>
    </source>
</evidence>
<dbReference type="EMBL" id="VTXL01000003">
    <property type="protein sequence ID" value="NOJ12155.1"/>
    <property type="molecule type" value="Genomic_DNA"/>
</dbReference>
<accession>A0A7Y4FZ17</accession>
<evidence type="ECO:0000313" key="2">
    <source>
        <dbReference type="Proteomes" id="UP000519158"/>
    </source>
</evidence>
<reference evidence="1 2" key="1">
    <citation type="submission" date="2019-09" db="EMBL/GenBank/DDBJ databases">
        <title>Draft genome sequencing and comparative genomics of hatchery-associated Vibrios.</title>
        <authorList>
            <person name="Kehlet-Delgado H."/>
            <person name="Mueller R.S."/>
        </authorList>
    </citation>
    <scope>NUCLEOTIDE SEQUENCE [LARGE SCALE GENOMIC DNA]</scope>
    <source>
        <strain evidence="1 2">99-70-13A3</strain>
    </source>
</reference>
<gene>
    <name evidence="1" type="ORF">F0234_05210</name>
</gene>
<dbReference type="AlphaFoldDB" id="A0A7Y4FZ17"/>
<protein>
    <submittedName>
        <fullName evidence="1">Uncharacterized protein</fullName>
    </submittedName>
</protein>
<dbReference type="Proteomes" id="UP000519158">
    <property type="component" value="Unassembled WGS sequence"/>
</dbReference>
<proteinExistence type="predicted"/>